<evidence type="ECO:0000256" key="1">
    <source>
        <dbReference type="ARBA" id="ARBA00004571"/>
    </source>
</evidence>
<dbReference type="InterPro" id="IPR037066">
    <property type="entry name" value="Plug_dom_sf"/>
</dbReference>
<dbReference type="InterPro" id="IPR039426">
    <property type="entry name" value="TonB-dep_rcpt-like"/>
</dbReference>
<keyword evidence="6" id="KW-0408">Iron</keyword>
<keyword evidence="4" id="KW-0410">Iron transport</keyword>
<reference evidence="12" key="1">
    <citation type="submission" date="2021-01" db="EMBL/GenBank/DDBJ databases">
        <title>Modified the classification status of verrucomicrobia.</title>
        <authorList>
            <person name="Feng X."/>
        </authorList>
    </citation>
    <scope>NUCLEOTIDE SEQUENCE</scope>
    <source>
        <strain evidence="12">KCTC 13126</strain>
    </source>
</reference>
<evidence type="ECO:0000313" key="13">
    <source>
        <dbReference type="Proteomes" id="UP000617628"/>
    </source>
</evidence>
<gene>
    <name evidence="12" type="ORF">JIN87_23630</name>
</gene>
<keyword evidence="8" id="KW-0798">TonB box</keyword>
<evidence type="ECO:0000256" key="2">
    <source>
        <dbReference type="ARBA" id="ARBA00022448"/>
    </source>
</evidence>
<dbReference type="EMBL" id="JAENIL010000062">
    <property type="protein sequence ID" value="MBK1879896.1"/>
    <property type="molecule type" value="Genomic_DNA"/>
</dbReference>
<keyword evidence="7" id="KW-0406">Ion transport</keyword>
<keyword evidence="2" id="KW-0813">Transport</keyword>
<evidence type="ECO:0000256" key="8">
    <source>
        <dbReference type="ARBA" id="ARBA00023077"/>
    </source>
</evidence>
<dbReference type="GO" id="GO:0009279">
    <property type="term" value="C:cell outer membrane"/>
    <property type="evidence" value="ECO:0007669"/>
    <property type="project" value="UniProtKB-SubCell"/>
</dbReference>
<dbReference type="Gene3D" id="2.170.130.10">
    <property type="entry name" value="TonB-dependent receptor, plug domain"/>
    <property type="match status" value="1"/>
</dbReference>
<keyword evidence="10" id="KW-0998">Cell outer membrane</keyword>
<organism evidence="12 13">
    <name type="scientific">Pelagicoccus mobilis</name>
    <dbReference type="NCBI Taxonomy" id="415221"/>
    <lineage>
        <taxon>Bacteria</taxon>
        <taxon>Pseudomonadati</taxon>
        <taxon>Verrucomicrobiota</taxon>
        <taxon>Opitutia</taxon>
        <taxon>Puniceicoccales</taxon>
        <taxon>Pelagicoccaceae</taxon>
        <taxon>Pelagicoccus</taxon>
    </lineage>
</organism>
<dbReference type="SUPFAM" id="SSF56935">
    <property type="entry name" value="Porins"/>
    <property type="match status" value="1"/>
</dbReference>
<feature type="chain" id="PRO_5037796389" description="TonB-dependent receptor" evidence="11">
    <location>
        <begin position="30"/>
        <end position="965"/>
    </location>
</feature>
<evidence type="ECO:0000256" key="3">
    <source>
        <dbReference type="ARBA" id="ARBA00022452"/>
    </source>
</evidence>
<keyword evidence="11" id="KW-0732">Signal</keyword>
<dbReference type="GO" id="GO:0006826">
    <property type="term" value="P:iron ion transport"/>
    <property type="evidence" value="ECO:0007669"/>
    <property type="project" value="UniProtKB-KW"/>
</dbReference>
<dbReference type="InterPro" id="IPR036942">
    <property type="entry name" value="Beta-barrel_TonB_sf"/>
</dbReference>
<sequence length="965" mass="107714">MNIQIPYHKNAVRLCASFSALTLSAGVCAQQSSEQPDEIFELSPFEVTAGEEGTYKVSDTLAGSRLRSEMKDIGASITHLTSDFLDDIGASDLSEMLAYLPSAEQETSSINETDFAGVFRAQRFRIRGLFSESIARNYHAGAVGEYMPPADSYNVGRTTLSAGANSILFGSANPAGLINTQTVKPILGEDSHKLVHRTDNYGTMRFEYHGNFSLIEDKLAVRFDLLEEDRELYLDPQWKDQTRMYGALKWKASEKTTLNANFEWMDFARNAPVSTIYKDRSDLWRANGMATVEIDGKANPTDAALGIRSYGNPNRINAILGSSDSGVPVSQNWKHHAVGNDSRWSVANRAGISNLDLYDPATNLGADWRIDDRSAWIGDISLEHRFTENLYGQLSYFAFEHEKDVFVGMGSNLFVDASSNIPGYGDNPNAGRYYIDSGRMRLQEFEYDASNLRATLSYDLDLEDSPEWIGRSQFALMAEKNVGHRFTNRNDLMNTDPDTMLNGNPLNANNRIRPIYYVNLDGSPSAVAGQPSDVRHLQPYLASNGLPGAEWVPTMAGLNIETKQNAYLAAAQSFWFDDRLVTTLGYRIDEQDVYDISSGWTKDERGYFTRYQDIEVERTENAGVSDVSEDSYSLGAVYHLIRGQGALDLFSLTFNTSTNFAPSTAQRNYQGETVEYSQGETEDIGIKAELYNGKLDFRLSYYQSSQKSARQSGSNNSFINAAYDQIWSALAVEVDPSFLDNELGQVSDTFDIDSKGIELVLNARPIDGLRVRSTLSYNDATNSNVNPSSRMYRAENDPMLRSQYGDIDVSGSETVSERLDRLDGDFARVLAQEGQAPIELRDWRFSLLATYDFREGAMKGFNLGGNLNYASNATIGWAQDENGLLDANLPFEGDSLLSTGLNFGYKKKFDNFDWRIQLNVRNVLDDDDPIAIRADEEVNTDNQPLNTIYRAVEPRSFILTNSFSF</sequence>
<dbReference type="AlphaFoldDB" id="A0A934S071"/>
<feature type="signal peptide" evidence="11">
    <location>
        <begin position="1"/>
        <end position="29"/>
    </location>
</feature>
<keyword evidence="13" id="KW-1185">Reference proteome</keyword>
<dbReference type="PANTHER" id="PTHR32552">
    <property type="entry name" value="FERRICHROME IRON RECEPTOR-RELATED"/>
    <property type="match status" value="1"/>
</dbReference>
<dbReference type="Proteomes" id="UP000617628">
    <property type="component" value="Unassembled WGS sequence"/>
</dbReference>
<evidence type="ECO:0008006" key="14">
    <source>
        <dbReference type="Google" id="ProtNLM"/>
    </source>
</evidence>
<protein>
    <recommendedName>
        <fullName evidence="14">TonB-dependent receptor</fullName>
    </recommendedName>
</protein>
<evidence type="ECO:0000256" key="6">
    <source>
        <dbReference type="ARBA" id="ARBA00023004"/>
    </source>
</evidence>
<dbReference type="PANTHER" id="PTHR32552:SF81">
    <property type="entry name" value="TONB-DEPENDENT OUTER MEMBRANE RECEPTOR"/>
    <property type="match status" value="1"/>
</dbReference>
<evidence type="ECO:0000256" key="11">
    <source>
        <dbReference type="SAM" id="SignalP"/>
    </source>
</evidence>
<evidence type="ECO:0000256" key="10">
    <source>
        <dbReference type="ARBA" id="ARBA00023237"/>
    </source>
</evidence>
<evidence type="ECO:0000256" key="5">
    <source>
        <dbReference type="ARBA" id="ARBA00022692"/>
    </source>
</evidence>
<dbReference type="RefSeq" id="WP_200358241.1">
    <property type="nucleotide sequence ID" value="NZ_JAENIL010000062.1"/>
</dbReference>
<comment type="caution">
    <text evidence="12">The sequence shown here is derived from an EMBL/GenBank/DDBJ whole genome shotgun (WGS) entry which is preliminary data.</text>
</comment>
<dbReference type="Gene3D" id="2.40.170.20">
    <property type="entry name" value="TonB-dependent receptor, beta-barrel domain"/>
    <property type="match status" value="1"/>
</dbReference>
<evidence type="ECO:0000256" key="7">
    <source>
        <dbReference type="ARBA" id="ARBA00023065"/>
    </source>
</evidence>
<evidence type="ECO:0000256" key="9">
    <source>
        <dbReference type="ARBA" id="ARBA00023136"/>
    </source>
</evidence>
<accession>A0A934S071</accession>
<name>A0A934S071_9BACT</name>
<proteinExistence type="predicted"/>
<comment type="subcellular location">
    <subcellularLocation>
        <location evidence="1">Cell outer membrane</location>
        <topology evidence="1">Multi-pass membrane protein</topology>
    </subcellularLocation>
</comment>
<evidence type="ECO:0000256" key="4">
    <source>
        <dbReference type="ARBA" id="ARBA00022496"/>
    </source>
</evidence>
<keyword evidence="5" id="KW-0812">Transmembrane</keyword>
<evidence type="ECO:0000313" key="12">
    <source>
        <dbReference type="EMBL" id="MBK1879896.1"/>
    </source>
</evidence>
<keyword evidence="9" id="KW-0472">Membrane</keyword>
<keyword evidence="3" id="KW-1134">Transmembrane beta strand</keyword>